<evidence type="ECO:0000313" key="3">
    <source>
        <dbReference type="EMBL" id="THD11306.1"/>
    </source>
</evidence>
<keyword evidence="1" id="KW-0812">Transmembrane</keyword>
<feature type="chain" id="PRO_5020461989" description="Pili assembly chaperone" evidence="2">
    <location>
        <begin position="32"/>
        <end position="118"/>
    </location>
</feature>
<evidence type="ECO:0000256" key="2">
    <source>
        <dbReference type="SAM" id="SignalP"/>
    </source>
</evidence>
<dbReference type="EMBL" id="MWQO01000014">
    <property type="protein sequence ID" value="THD11306.1"/>
    <property type="molecule type" value="Genomic_DNA"/>
</dbReference>
<keyword evidence="1" id="KW-1133">Transmembrane helix</keyword>
<name>A0A4S3KQV7_9GAMM</name>
<dbReference type="AlphaFoldDB" id="A0A4S3KQV7"/>
<evidence type="ECO:0008006" key="5">
    <source>
        <dbReference type="Google" id="ProtNLM"/>
    </source>
</evidence>
<proteinExistence type="predicted"/>
<dbReference type="STRING" id="993689.GCA_002077135_00208"/>
<feature type="signal peptide" evidence="2">
    <location>
        <begin position="1"/>
        <end position="31"/>
    </location>
</feature>
<accession>A0A4S3KQV7</accession>
<keyword evidence="4" id="KW-1185">Reference proteome</keyword>
<gene>
    <name evidence="3" type="ORF">B1806_04085</name>
</gene>
<organism evidence="3 4">
    <name type="scientific">Metallibacterium scheffleri</name>
    <dbReference type="NCBI Taxonomy" id="993689"/>
    <lineage>
        <taxon>Bacteria</taxon>
        <taxon>Pseudomonadati</taxon>
        <taxon>Pseudomonadota</taxon>
        <taxon>Gammaproteobacteria</taxon>
        <taxon>Lysobacterales</taxon>
        <taxon>Rhodanobacteraceae</taxon>
        <taxon>Metallibacterium</taxon>
    </lineage>
</organism>
<keyword evidence="1" id="KW-0472">Membrane</keyword>
<protein>
    <recommendedName>
        <fullName evidence="5">Pili assembly chaperone</fullName>
    </recommendedName>
</protein>
<dbReference type="OrthoDB" id="10007248at2"/>
<keyword evidence="2" id="KW-0732">Signal</keyword>
<dbReference type="RefSeq" id="WP_081130250.1">
    <property type="nucleotide sequence ID" value="NZ_LDOS01000005.1"/>
</dbReference>
<feature type="transmembrane region" description="Helical" evidence="1">
    <location>
        <begin position="41"/>
        <end position="70"/>
    </location>
</feature>
<sequence length="118" mass="11779">MNVSKKKLQAAYGKLLLAIAMVLLSVTPALAGTTGGGSNPFGSLITMLIGWLQGGLGLLLSIVAVIVGLVAGVARGSIVGVLTGFGVAIAAYWSPSILQGIFGATVHLAPAFRTVAGF</sequence>
<feature type="transmembrane region" description="Helical" evidence="1">
    <location>
        <begin position="77"/>
        <end position="94"/>
    </location>
</feature>
<evidence type="ECO:0000313" key="4">
    <source>
        <dbReference type="Proteomes" id="UP000307749"/>
    </source>
</evidence>
<dbReference type="Proteomes" id="UP000307749">
    <property type="component" value="Unassembled WGS sequence"/>
</dbReference>
<evidence type="ECO:0000256" key="1">
    <source>
        <dbReference type="SAM" id="Phobius"/>
    </source>
</evidence>
<dbReference type="NCBIfam" id="NF041281">
    <property type="entry name" value="TraA_gammapb"/>
    <property type="match status" value="1"/>
</dbReference>
<reference evidence="3 4" key="1">
    <citation type="submission" date="2017-02" db="EMBL/GenBank/DDBJ databases">
        <title>Whole genome sequencing of Metallibacterium scheffleri DSM 24874 (T).</title>
        <authorList>
            <person name="Kumar S."/>
            <person name="Patil P."/>
            <person name="Patil P.B."/>
        </authorList>
    </citation>
    <scope>NUCLEOTIDE SEQUENCE [LARGE SCALE GENOMIC DNA]</scope>
    <source>
        <strain evidence="3 4">DSM 24874</strain>
    </source>
</reference>
<dbReference type="InterPro" id="IPR059173">
    <property type="entry name" value="TraA_dom"/>
</dbReference>
<comment type="caution">
    <text evidence="3">The sequence shown here is derived from an EMBL/GenBank/DDBJ whole genome shotgun (WGS) entry which is preliminary data.</text>
</comment>